<protein>
    <recommendedName>
        <fullName evidence="7">2-C-methyl-D-erythritol 4-phosphate cytidylyltransferase</fullName>
        <ecNumber evidence="7">2.7.7.60</ecNumber>
    </recommendedName>
    <alternativeName>
        <fullName evidence="7">4-diphosphocytidyl-2C-methyl-D-erythritol synthase</fullName>
    </alternativeName>
    <alternativeName>
        <fullName evidence="7">MEP cytidylyltransferase</fullName>
        <shortName evidence="7">MCT</shortName>
    </alternativeName>
</protein>
<proteinExistence type="inferred from homology"/>
<dbReference type="InterPro" id="IPR034683">
    <property type="entry name" value="IspD/TarI"/>
</dbReference>
<dbReference type="NCBIfam" id="TIGR00453">
    <property type="entry name" value="ispD"/>
    <property type="match status" value="1"/>
</dbReference>
<sequence length="273" mass="28029">MRTRPRRPSSGIVVGMVSKRQPTFSAIVAGAGAGTRLGANKPKALVELGGVPLIVHAVRGVRAAGIDDVVVTIPPDAAAREEFEAALSGEGVLSGEPALESESAVSGKSAVSGVRLVPGGATRQESVANGLAAVDTDFVLIHDAARALTPIAVIERVMAALREGYDAVVPALPVTDTIKTVDGGSPERVVATLDRENLRAMQTPQGFRVDVLRQAHRAGEARGATEAAAPDDAALVEAMGGQVVLVEGAAEAMKVTTAWDLAVAEMLLAGRRQ</sequence>
<dbReference type="PANTHER" id="PTHR32125:SF4">
    <property type="entry name" value="2-C-METHYL-D-ERYTHRITOL 4-PHOSPHATE CYTIDYLYLTRANSFERASE, CHLOROPLASTIC"/>
    <property type="match status" value="1"/>
</dbReference>
<gene>
    <name evidence="7 8" type="primary">ispD</name>
    <name evidence="8" type="ORF">NCTC13354_00836</name>
</gene>
<feature type="site" description="Positions MEP for the nucleophilic attack" evidence="7">
    <location>
        <position position="254"/>
    </location>
</feature>
<reference evidence="8 9" key="1">
    <citation type="submission" date="2018-12" db="EMBL/GenBank/DDBJ databases">
        <authorList>
            <consortium name="Pathogen Informatics"/>
        </authorList>
    </citation>
    <scope>NUCLEOTIDE SEQUENCE [LARGE SCALE GENOMIC DNA]</scope>
    <source>
        <strain evidence="8 9">NCTC13354</strain>
    </source>
</reference>
<keyword evidence="5 7" id="KW-0548">Nucleotidyltransferase</keyword>
<feature type="site" description="Positions MEP for the nucleophilic attack" evidence="7">
    <location>
        <position position="195"/>
    </location>
</feature>
<evidence type="ECO:0000313" key="9">
    <source>
        <dbReference type="Proteomes" id="UP000269542"/>
    </source>
</evidence>
<dbReference type="SUPFAM" id="SSF53448">
    <property type="entry name" value="Nucleotide-diphospho-sugar transferases"/>
    <property type="match status" value="1"/>
</dbReference>
<evidence type="ECO:0000256" key="3">
    <source>
        <dbReference type="ARBA" id="ARBA00009789"/>
    </source>
</evidence>
<keyword evidence="6 7" id="KW-0414">Isoprene biosynthesis</keyword>
<dbReference type="HAMAP" id="MF_00108">
    <property type="entry name" value="IspD"/>
    <property type="match status" value="1"/>
</dbReference>
<dbReference type="PROSITE" id="PS01295">
    <property type="entry name" value="ISPD"/>
    <property type="match status" value="1"/>
</dbReference>
<dbReference type="GO" id="GO:0019288">
    <property type="term" value="P:isopentenyl diphosphate biosynthetic process, methylerythritol 4-phosphate pathway"/>
    <property type="evidence" value="ECO:0007669"/>
    <property type="project" value="UniProtKB-UniRule"/>
</dbReference>
<dbReference type="InterPro" id="IPR050088">
    <property type="entry name" value="IspD/TarI_cytidylyltransf_bact"/>
</dbReference>
<feature type="site" description="Transition state stabilizer" evidence="7">
    <location>
        <position position="43"/>
    </location>
</feature>
<dbReference type="GO" id="GO:0050518">
    <property type="term" value="F:2-C-methyl-D-erythritol 4-phosphate cytidylyltransferase activity"/>
    <property type="evidence" value="ECO:0007669"/>
    <property type="project" value="UniProtKB-UniRule"/>
</dbReference>
<dbReference type="Gene3D" id="3.90.550.10">
    <property type="entry name" value="Spore Coat Polysaccharide Biosynthesis Protein SpsA, Chain A"/>
    <property type="match status" value="1"/>
</dbReference>
<organism evidence="8 9">
    <name type="scientific">Trueperella bialowiezensis</name>
    <dbReference type="NCBI Taxonomy" id="312285"/>
    <lineage>
        <taxon>Bacteria</taxon>
        <taxon>Bacillati</taxon>
        <taxon>Actinomycetota</taxon>
        <taxon>Actinomycetes</taxon>
        <taxon>Actinomycetales</taxon>
        <taxon>Actinomycetaceae</taxon>
        <taxon>Trueperella</taxon>
    </lineage>
</organism>
<comment type="function">
    <text evidence="7">Catalyzes the formation of 4-diphosphocytidyl-2-C-methyl-D-erythritol from CTP and 2-C-methyl-D-erythritol 4-phosphate (MEP).</text>
</comment>
<dbReference type="InterPro" id="IPR029044">
    <property type="entry name" value="Nucleotide-diphossugar_trans"/>
</dbReference>
<dbReference type="InterPro" id="IPR018294">
    <property type="entry name" value="ISPD_synthase_CS"/>
</dbReference>
<keyword evidence="4 7" id="KW-0808">Transferase</keyword>
<comment type="similarity">
    <text evidence="3 7">Belongs to the IspD/TarI cytidylyltransferase family. IspD subfamily.</text>
</comment>
<dbReference type="EMBL" id="LR134476">
    <property type="protein sequence ID" value="VEI13130.1"/>
    <property type="molecule type" value="Genomic_DNA"/>
</dbReference>
<dbReference type="AlphaFoldDB" id="A0A448PDY5"/>
<keyword evidence="9" id="KW-1185">Reference proteome</keyword>
<evidence type="ECO:0000256" key="1">
    <source>
        <dbReference type="ARBA" id="ARBA00001282"/>
    </source>
</evidence>
<name>A0A448PDY5_9ACTO</name>
<dbReference type="UniPathway" id="UPA00056">
    <property type="reaction ID" value="UER00093"/>
</dbReference>
<dbReference type="PANTHER" id="PTHR32125">
    <property type="entry name" value="2-C-METHYL-D-ERYTHRITOL 4-PHOSPHATE CYTIDYLYLTRANSFERASE, CHLOROPLASTIC"/>
    <property type="match status" value="1"/>
</dbReference>
<evidence type="ECO:0000256" key="2">
    <source>
        <dbReference type="ARBA" id="ARBA00004787"/>
    </source>
</evidence>
<dbReference type="EC" id="2.7.7.60" evidence="7"/>
<accession>A0A448PDY5</accession>
<comment type="pathway">
    <text evidence="2 7">Isoprenoid biosynthesis; isopentenyl diphosphate biosynthesis via DXP pathway; isopentenyl diphosphate from 1-deoxy-D-xylulose 5-phosphate: step 2/6.</text>
</comment>
<dbReference type="Pfam" id="PF01128">
    <property type="entry name" value="IspD"/>
    <property type="match status" value="1"/>
</dbReference>
<evidence type="ECO:0000256" key="7">
    <source>
        <dbReference type="HAMAP-Rule" id="MF_00108"/>
    </source>
</evidence>
<evidence type="ECO:0000256" key="4">
    <source>
        <dbReference type="ARBA" id="ARBA00022679"/>
    </source>
</evidence>
<comment type="catalytic activity">
    <reaction evidence="1 7">
        <text>2-C-methyl-D-erythritol 4-phosphate + CTP + H(+) = 4-CDP-2-C-methyl-D-erythritol + diphosphate</text>
        <dbReference type="Rhea" id="RHEA:13429"/>
        <dbReference type="ChEBI" id="CHEBI:15378"/>
        <dbReference type="ChEBI" id="CHEBI:33019"/>
        <dbReference type="ChEBI" id="CHEBI:37563"/>
        <dbReference type="ChEBI" id="CHEBI:57823"/>
        <dbReference type="ChEBI" id="CHEBI:58262"/>
        <dbReference type="EC" id="2.7.7.60"/>
    </reaction>
</comment>
<dbReference type="FunFam" id="3.90.550.10:FF:000003">
    <property type="entry name" value="2-C-methyl-D-erythritol 4-phosphate cytidylyltransferase"/>
    <property type="match status" value="1"/>
</dbReference>
<dbReference type="Proteomes" id="UP000269542">
    <property type="component" value="Chromosome"/>
</dbReference>
<dbReference type="InterPro" id="IPR001228">
    <property type="entry name" value="IspD"/>
</dbReference>
<dbReference type="KEGG" id="tbw:NCTC13354_00836"/>
<feature type="site" description="Transition state stabilizer" evidence="7">
    <location>
        <position position="36"/>
    </location>
</feature>
<evidence type="ECO:0000256" key="5">
    <source>
        <dbReference type="ARBA" id="ARBA00022695"/>
    </source>
</evidence>
<evidence type="ECO:0000313" key="8">
    <source>
        <dbReference type="EMBL" id="VEI13130.1"/>
    </source>
</evidence>
<evidence type="ECO:0000256" key="6">
    <source>
        <dbReference type="ARBA" id="ARBA00023229"/>
    </source>
</evidence>
<dbReference type="CDD" id="cd02516">
    <property type="entry name" value="CDP-ME_synthetase"/>
    <property type="match status" value="1"/>
</dbReference>